<protein>
    <submittedName>
        <fullName evidence="1">Uncharacterized protein</fullName>
    </submittedName>
</protein>
<evidence type="ECO:0000313" key="1">
    <source>
        <dbReference type="EMBL" id="CAI9271341.1"/>
    </source>
</evidence>
<keyword evidence="2" id="KW-1185">Reference proteome</keyword>
<name>A0AA35VD35_LACSI</name>
<evidence type="ECO:0000313" key="2">
    <source>
        <dbReference type="Proteomes" id="UP001177003"/>
    </source>
</evidence>
<dbReference type="Proteomes" id="UP001177003">
    <property type="component" value="Chromosome 2"/>
</dbReference>
<dbReference type="AlphaFoldDB" id="A0AA35VD35"/>
<accession>A0AA35VD35</accession>
<sequence length="253" mass="29127">MLLARAGEVRLPEMKDSIGWVTLESIGRWGGARWRAGLLPPTQSTTIGHHLPRHCLIFAVNHHLRFFVFGDVIPSILFCVFCLDLFRSECLYFLISSGILNLDLTTWPKHTQLHRVHPLNNEILLSDGVKIRKDNSFPWHILKNEKNLALTHKNERNDLSKKFKTSAFIRKILKREKSPRSNENRKLPDQLLSISVFSILHIIIPKRIPLSSAFLKRDDHNGGRMKQDYVIEVVVREAVVNGVTMIMAMTINR</sequence>
<reference evidence="1" key="1">
    <citation type="submission" date="2023-04" db="EMBL/GenBank/DDBJ databases">
        <authorList>
            <person name="Vijverberg K."/>
            <person name="Xiong W."/>
            <person name="Schranz E."/>
        </authorList>
    </citation>
    <scope>NUCLEOTIDE SEQUENCE</scope>
</reference>
<dbReference type="EMBL" id="OX465078">
    <property type="protein sequence ID" value="CAI9271341.1"/>
    <property type="molecule type" value="Genomic_DNA"/>
</dbReference>
<gene>
    <name evidence="1" type="ORF">LSALG_LOCUS11613</name>
</gene>
<proteinExistence type="predicted"/>
<organism evidence="1 2">
    <name type="scientific">Lactuca saligna</name>
    <name type="common">Willowleaf lettuce</name>
    <dbReference type="NCBI Taxonomy" id="75948"/>
    <lineage>
        <taxon>Eukaryota</taxon>
        <taxon>Viridiplantae</taxon>
        <taxon>Streptophyta</taxon>
        <taxon>Embryophyta</taxon>
        <taxon>Tracheophyta</taxon>
        <taxon>Spermatophyta</taxon>
        <taxon>Magnoliopsida</taxon>
        <taxon>eudicotyledons</taxon>
        <taxon>Gunneridae</taxon>
        <taxon>Pentapetalae</taxon>
        <taxon>asterids</taxon>
        <taxon>campanulids</taxon>
        <taxon>Asterales</taxon>
        <taxon>Asteraceae</taxon>
        <taxon>Cichorioideae</taxon>
        <taxon>Cichorieae</taxon>
        <taxon>Lactucinae</taxon>
        <taxon>Lactuca</taxon>
    </lineage>
</organism>